<comment type="caution">
    <text evidence="1">The sequence shown here is derived from an EMBL/GenBank/DDBJ whole genome shotgun (WGS) entry which is preliminary data.</text>
</comment>
<dbReference type="Proteomes" id="UP000790709">
    <property type="component" value="Unassembled WGS sequence"/>
</dbReference>
<evidence type="ECO:0000313" key="1">
    <source>
        <dbReference type="EMBL" id="KAH7920377.1"/>
    </source>
</evidence>
<evidence type="ECO:0000313" key="2">
    <source>
        <dbReference type="Proteomes" id="UP000790709"/>
    </source>
</evidence>
<name>A0ACB8B412_9AGAM</name>
<reference evidence="1" key="1">
    <citation type="journal article" date="2021" name="New Phytol.">
        <title>Evolutionary innovations through gain and loss of genes in the ectomycorrhizal Boletales.</title>
        <authorList>
            <person name="Wu G."/>
            <person name="Miyauchi S."/>
            <person name="Morin E."/>
            <person name="Kuo A."/>
            <person name="Drula E."/>
            <person name="Varga T."/>
            <person name="Kohler A."/>
            <person name="Feng B."/>
            <person name="Cao Y."/>
            <person name="Lipzen A."/>
            <person name="Daum C."/>
            <person name="Hundley H."/>
            <person name="Pangilinan J."/>
            <person name="Johnson J."/>
            <person name="Barry K."/>
            <person name="LaButti K."/>
            <person name="Ng V."/>
            <person name="Ahrendt S."/>
            <person name="Min B."/>
            <person name="Choi I.G."/>
            <person name="Park H."/>
            <person name="Plett J.M."/>
            <person name="Magnuson J."/>
            <person name="Spatafora J.W."/>
            <person name="Nagy L.G."/>
            <person name="Henrissat B."/>
            <person name="Grigoriev I.V."/>
            <person name="Yang Z.L."/>
            <person name="Xu J."/>
            <person name="Martin F.M."/>
        </authorList>
    </citation>
    <scope>NUCLEOTIDE SEQUENCE</scope>
    <source>
        <strain evidence="1">KUC20120723A-06</strain>
    </source>
</reference>
<gene>
    <name evidence="1" type="ORF">BV22DRAFT_1039919</name>
</gene>
<dbReference type="EMBL" id="MU266584">
    <property type="protein sequence ID" value="KAH7920377.1"/>
    <property type="molecule type" value="Genomic_DNA"/>
</dbReference>
<organism evidence="1 2">
    <name type="scientific">Leucogyrophana mollusca</name>
    <dbReference type="NCBI Taxonomy" id="85980"/>
    <lineage>
        <taxon>Eukaryota</taxon>
        <taxon>Fungi</taxon>
        <taxon>Dikarya</taxon>
        <taxon>Basidiomycota</taxon>
        <taxon>Agaricomycotina</taxon>
        <taxon>Agaricomycetes</taxon>
        <taxon>Agaricomycetidae</taxon>
        <taxon>Boletales</taxon>
        <taxon>Boletales incertae sedis</taxon>
        <taxon>Leucogyrophana</taxon>
    </lineage>
</organism>
<keyword evidence="2" id="KW-1185">Reference proteome</keyword>
<sequence>MTEIPPSQTATAEAPAPDATAVPTTSVEPTRTQATVTPAESDPPAPQPGATPTVPHATPAAAPTQAHEKSPSDDTSDADEKDRDDEPQNALTSKFTKAEWDALRAFRATLPTVFADAFPDRPDAGTTAITMWGVTIDPAHPAKDARVSVVLMKFLRARNLSPTEAKDMLISTLRWRESFGVDAALREDFPQDVFGGLGHVYGKDREGRPVTYNLYGANKDLDAVFGDVQRFLRWRVAFMERSIALLDFETVDQMVQIHDYEGVSMSSRTTNSKNAAAEASSIFQGHYPEFLSRKFFINVPTFLTWIFWLFKPLLSSATLAKMSVVGSGPRAIGAALGPVIEEGELPRRYGGSAEGF</sequence>
<accession>A0ACB8B412</accession>
<protein>
    <submittedName>
        <fullName evidence="1">CRAL/TRIO domain-containing protein</fullName>
    </submittedName>
</protein>
<proteinExistence type="predicted"/>